<gene>
    <name evidence="1" type="ORF">U9M48_029502</name>
</gene>
<keyword evidence="2" id="KW-1185">Reference proteome</keyword>
<organism evidence="1 2">
    <name type="scientific">Paspalum notatum var. saurae</name>
    <dbReference type="NCBI Taxonomy" id="547442"/>
    <lineage>
        <taxon>Eukaryota</taxon>
        <taxon>Viridiplantae</taxon>
        <taxon>Streptophyta</taxon>
        <taxon>Embryophyta</taxon>
        <taxon>Tracheophyta</taxon>
        <taxon>Spermatophyta</taxon>
        <taxon>Magnoliopsida</taxon>
        <taxon>Liliopsida</taxon>
        <taxon>Poales</taxon>
        <taxon>Poaceae</taxon>
        <taxon>PACMAD clade</taxon>
        <taxon>Panicoideae</taxon>
        <taxon>Andropogonodae</taxon>
        <taxon>Paspaleae</taxon>
        <taxon>Paspalinae</taxon>
        <taxon>Paspalum</taxon>
    </lineage>
</organism>
<reference evidence="1 2" key="1">
    <citation type="submission" date="2024-02" db="EMBL/GenBank/DDBJ databases">
        <title>High-quality chromosome-scale genome assembly of Pensacola bahiagrass (Paspalum notatum Flugge var. saurae).</title>
        <authorList>
            <person name="Vega J.M."/>
            <person name="Podio M."/>
            <person name="Orjuela J."/>
            <person name="Siena L.A."/>
            <person name="Pessino S.C."/>
            <person name="Combes M.C."/>
            <person name="Mariac C."/>
            <person name="Albertini E."/>
            <person name="Pupilli F."/>
            <person name="Ortiz J.P.A."/>
            <person name="Leblanc O."/>
        </authorList>
    </citation>
    <scope>NUCLEOTIDE SEQUENCE [LARGE SCALE GENOMIC DNA]</scope>
    <source>
        <strain evidence="1">R1</strain>
        <tissue evidence="1">Leaf</tissue>
    </source>
</reference>
<protein>
    <submittedName>
        <fullName evidence="1">Uncharacterized protein</fullName>
    </submittedName>
</protein>
<dbReference type="EMBL" id="CP144750">
    <property type="protein sequence ID" value="WVZ82215.1"/>
    <property type="molecule type" value="Genomic_DNA"/>
</dbReference>
<accession>A0AAQ3TYQ0</accession>
<dbReference type="Proteomes" id="UP001341281">
    <property type="component" value="Chromosome 06"/>
</dbReference>
<evidence type="ECO:0000313" key="2">
    <source>
        <dbReference type="Proteomes" id="UP001341281"/>
    </source>
</evidence>
<feature type="non-terminal residue" evidence="1">
    <location>
        <position position="216"/>
    </location>
</feature>
<proteinExistence type="predicted"/>
<evidence type="ECO:0000313" key="1">
    <source>
        <dbReference type="EMBL" id="WVZ82215.1"/>
    </source>
</evidence>
<sequence length="216" mass="24323">MMLAPLLSARFCSREASSSYDLMEENDSLMLRSLAIFLLLWRRQACWMKHADQYRNVCCSFLLWRRLNWLATNLRSSARRANASTSKIAFTVRVDDGKLTVGLGTRAHPRSSSPQKSPGLRVIELKKPVRPPSVVELSSLPRMINNISVTGSPSRTIYVPSIQAKVALDVTTKICRQGLQYRFFIHASSCKPLVMNESSHPFLQFGGQLSMSHPLL</sequence>
<dbReference type="AlphaFoldDB" id="A0AAQ3TYQ0"/>
<name>A0AAQ3TYQ0_PASNO</name>